<accession>A0A1A9BII7</accession>
<dbReference type="AlphaFoldDB" id="A0A1A9BII7"/>
<dbReference type="EMBL" id="FLRH01000005">
    <property type="protein sequence ID" value="SBT69325.1"/>
    <property type="molecule type" value="Genomic_DNA"/>
</dbReference>
<reference evidence="2" key="1">
    <citation type="submission" date="2016-06" db="EMBL/GenBank/DDBJ databases">
        <authorList>
            <person name="Varghese N."/>
            <person name="Submissions Spin"/>
        </authorList>
    </citation>
    <scope>NUCLEOTIDE SEQUENCE [LARGE SCALE GENOMIC DNA]</scope>
    <source>
        <strain evidence="2">DSM 45794</strain>
    </source>
</reference>
<dbReference type="STRING" id="946078.GA0070622_6451"/>
<sequence length="217" mass="23181">MTIDRQTLADQQQAAARAVTDVLARMPREFETAGELAALMAALPADTPVSVAWTVHVDPNLPAGPTHTAHTAAGVTLLDPDPVDVVDGDGQVRSYGRLTPGVQLAAVVVAEGQPAPAWTVAYQPYERAQNALGAGDVETTLTALVELLRWMADLLPDTPAREDGTPETVAQWVTDAGIRARLGIEAMRLNYSAERLTNLRNDLTDREAAQLAEDDPK</sequence>
<proteinExistence type="predicted"/>
<gene>
    <name evidence="1" type="ORF">GA0070622_6451</name>
</gene>
<name>A0A1A9BII7_9ACTN</name>
<dbReference type="RefSeq" id="WP_091584492.1">
    <property type="nucleotide sequence ID" value="NZ_FLRH01000005.1"/>
</dbReference>
<keyword evidence="2" id="KW-1185">Reference proteome</keyword>
<dbReference type="Proteomes" id="UP000199558">
    <property type="component" value="Unassembled WGS sequence"/>
</dbReference>
<organism evidence="1 2">
    <name type="scientific">Micromonospora sediminicola</name>
    <dbReference type="NCBI Taxonomy" id="946078"/>
    <lineage>
        <taxon>Bacteria</taxon>
        <taxon>Bacillati</taxon>
        <taxon>Actinomycetota</taxon>
        <taxon>Actinomycetes</taxon>
        <taxon>Micromonosporales</taxon>
        <taxon>Micromonosporaceae</taxon>
        <taxon>Micromonospora</taxon>
    </lineage>
</organism>
<evidence type="ECO:0000313" key="1">
    <source>
        <dbReference type="EMBL" id="SBT69325.1"/>
    </source>
</evidence>
<evidence type="ECO:0000313" key="2">
    <source>
        <dbReference type="Proteomes" id="UP000199558"/>
    </source>
</evidence>
<protein>
    <submittedName>
        <fullName evidence="1">Uncharacterized protein</fullName>
    </submittedName>
</protein>
<dbReference type="OrthoDB" id="3394247at2"/>